<keyword evidence="7 9" id="KW-0811">Translocation</keyword>
<evidence type="ECO:0000256" key="2">
    <source>
        <dbReference type="ARBA" id="ARBA00022448"/>
    </source>
</evidence>
<dbReference type="PANTHER" id="PTHR33910">
    <property type="entry name" value="PROTEIN TRANSLOCASE SUBUNIT SECE"/>
    <property type="match status" value="1"/>
</dbReference>
<dbReference type="InterPro" id="IPR005807">
    <property type="entry name" value="SecE_bac"/>
</dbReference>
<evidence type="ECO:0000256" key="4">
    <source>
        <dbReference type="ARBA" id="ARBA00022692"/>
    </source>
</evidence>
<dbReference type="GO" id="GO:0065002">
    <property type="term" value="P:intracellular protein transmembrane transport"/>
    <property type="evidence" value="ECO:0007669"/>
    <property type="project" value="UniProtKB-UniRule"/>
</dbReference>
<reference evidence="10 11" key="1">
    <citation type="submission" date="2014-02" db="EMBL/GenBank/DDBJ databases">
        <title>Draft genome sequence of Lysinibacillus odysseyi NBRC 100172.</title>
        <authorList>
            <person name="Zhang F."/>
            <person name="Wang G."/>
            <person name="Zhang L."/>
        </authorList>
    </citation>
    <scope>NUCLEOTIDE SEQUENCE [LARGE SCALE GENOMIC DNA]</scope>
    <source>
        <strain evidence="10 11">NBRC 100172</strain>
    </source>
</reference>
<dbReference type="eggNOG" id="COG0690">
    <property type="taxonomic scope" value="Bacteria"/>
</dbReference>
<comment type="caution">
    <text evidence="10">The sequence shown here is derived from an EMBL/GenBank/DDBJ whole genome shotgun (WGS) entry which is preliminary data.</text>
</comment>
<dbReference type="NCBIfam" id="TIGR00964">
    <property type="entry name" value="secE_bact"/>
    <property type="match status" value="1"/>
</dbReference>
<feature type="transmembrane region" description="Helical" evidence="9">
    <location>
        <begin position="26"/>
        <end position="46"/>
    </location>
</feature>
<keyword evidence="11" id="KW-1185">Reference proteome</keyword>
<protein>
    <recommendedName>
        <fullName evidence="9">Protein translocase subunit SecE</fullName>
    </recommendedName>
</protein>
<dbReference type="STRING" id="1220589.CD32_05155"/>
<evidence type="ECO:0000313" key="10">
    <source>
        <dbReference type="EMBL" id="KGR86727.1"/>
    </source>
</evidence>
<accession>A0A0A3JIA6</accession>
<evidence type="ECO:0000256" key="1">
    <source>
        <dbReference type="ARBA" id="ARBA00004370"/>
    </source>
</evidence>
<gene>
    <name evidence="9" type="primary">secE</name>
    <name evidence="10" type="ORF">CD32_05155</name>
</gene>
<dbReference type="GO" id="GO:0043952">
    <property type="term" value="P:protein transport by the Sec complex"/>
    <property type="evidence" value="ECO:0007669"/>
    <property type="project" value="UniProtKB-UniRule"/>
</dbReference>
<keyword evidence="5 9" id="KW-0653">Protein transport</keyword>
<comment type="subcellular location">
    <subcellularLocation>
        <location evidence="9">Cell membrane</location>
        <topology evidence="9">Single-pass membrane protein</topology>
    </subcellularLocation>
    <subcellularLocation>
        <location evidence="1">Membrane</location>
    </subcellularLocation>
</comment>
<evidence type="ECO:0000313" key="11">
    <source>
        <dbReference type="Proteomes" id="UP000030437"/>
    </source>
</evidence>
<dbReference type="Gene3D" id="1.20.5.1030">
    <property type="entry name" value="Preprotein translocase secy subunit"/>
    <property type="match status" value="1"/>
</dbReference>
<proteinExistence type="inferred from homology"/>
<dbReference type="PANTHER" id="PTHR33910:SF1">
    <property type="entry name" value="PROTEIN TRANSLOCASE SUBUNIT SECE"/>
    <property type="match status" value="1"/>
</dbReference>
<comment type="subunit">
    <text evidence="9">Component of the Sec protein translocase complex. Heterotrimer consisting of SecY, SecE and SecG subunits. The heterotrimers can form oligomers, although 1 heterotrimer is thought to be able to translocate proteins. Interacts with the ribosome. Interacts with SecDF, and other proteins may be involved. Interacts with SecA.</text>
</comment>
<dbReference type="GO" id="GO:0005886">
    <property type="term" value="C:plasma membrane"/>
    <property type="evidence" value="ECO:0007669"/>
    <property type="project" value="UniProtKB-SubCell"/>
</dbReference>
<comment type="function">
    <text evidence="9">Essential subunit of the Sec protein translocation channel SecYEG. Clamps together the 2 halves of SecY. May contact the channel plug during translocation.</text>
</comment>
<dbReference type="InterPro" id="IPR038379">
    <property type="entry name" value="SecE_sf"/>
</dbReference>
<evidence type="ECO:0000256" key="8">
    <source>
        <dbReference type="ARBA" id="ARBA00023136"/>
    </source>
</evidence>
<sequence>MSKITGFLSEVGSEMRKTSWPKSKELTKYTVVVIITVIFAALYFTVVDLGVSEALRWFLEL</sequence>
<dbReference type="GO" id="GO:0009306">
    <property type="term" value="P:protein secretion"/>
    <property type="evidence" value="ECO:0007669"/>
    <property type="project" value="UniProtKB-UniRule"/>
</dbReference>
<name>A0A0A3JIA6_9BACI</name>
<dbReference type="PROSITE" id="PS01067">
    <property type="entry name" value="SECE_SEC61G"/>
    <property type="match status" value="1"/>
</dbReference>
<dbReference type="EMBL" id="JPVP01000050">
    <property type="protein sequence ID" value="KGR86727.1"/>
    <property type="molecule type" value="Genomic_DNA"/>
</dbReference>
<dbReference type="GO" id="GO:0008320">
    <property type="term" value="F:protein transmembrane transporter activity"/>
    <property type="evidence" value="ECO:0007669"/>
    <property type="project" value="UniProtKB-UniRule"/>
</dbReference>
<evidence type="ECO:0000256" key="7">
    <source>
        <dbReference type="ARBA" id="ARBA00023010"/>
    </source>
</evidence>
<evidence type="ECO:0000256" key="9">
    <source>
        <dbReference type="HAMAP-Rule" id="MF_00422"/>
    </source>
</evidence>
<keyword evidence="4 9" id="KW-0812">Transmembrane</keyword>
<keyword evidence="2 9" id="KW-0813">Transport</keyword>
<dbReference type="HAMAP" id="MF_00422">
    <property type="entry name" value="SecE"/>
    <property type="match status" value="1"/>
</dbReference>
<dbReference type="Proteomes" id="UP000030437">
    <property type="component" value="Unassembled WGS sequence"/>
</dbReference>
<dbReference type="GO" id="GO:0006605">
    <property type="term" value="P:protein targeting"/>
    <property type="evidence" value="ECO:0007669"/>
    <property type="project" value="UniProtKB-UniRule"/>
</dbReference>
<evidence type="ECO:0000256" key="6">
    <source>
        <dbReference type="ARBA" id="ARBA00022989"/>
    </source>
</evidence>
<keyword evidence="3 9" id="KW-1003">Cell membrane</keyword>
<dbReference type="RefSeq" id="WP_036152001.1">
    <property type="nucleotide sequence ID" value="NZ_AVCX01000011.1"/>
</dbReference>
<comment type="similarity">
    <text evidence="9">Belongs to the SecE/SEC61-gamma family.</text>
</comment>
<dbReference type="InterPro" id="IPR001901">
    <property type="entry name" value="Translocase_SecE/Sec61-g"/>
</dbReference>
<organism evidence="10 11">
    <name type="scientific">Lysinibacillus odysseyi 34hs-1 = NBRC 100172</name>
    <dbReference type="NCBI Taxonomy" id="1220589"/>
    <lineage>
        <taxon>Bacteria</taxon>
        <taxon>Bacillati</taxon>
        <taxon>Bacillota</taxon>
        <taxon>Bacilli</taxon>
        <taxon>Bacillales</taxon>
        <taxon>Bacillaceae</taxon>
        <taxon>Lysinibacillus</taxon>
    </lineage>
</organism>
<evidence type="ECO:0000256" key="3">
    <source>
        <dbReference type="ARBA" id="ARBA00022475"/>
    </source>
</evidence>
<keyword evidence="8 9" id="KW-0472">Membrane</keyword>
<dbReference type="Pfam" id="PF00584">
    <property type="entry name" value="SecE"/>
    <property type="match status" value="1"/>
</dbReference>
<keyword evidence="6 9" id="KW-1133">Transmembrane helix</keyword>
<evidence type="ECO:0000256" key="5">
    <source>
        <dbReference type="ARBA" id="ARBA00022927"/>
    </source>
</evidence>
<dbReference type="AlphaFoldDB" id="A0A0A3JIA6"/>